<dbReference type="PANTHER" id="PTHR45737:SF6">
    <property type="entry name" value="VON WILLEBRAND FACTOR A DOMAIN-CONTAINING PROTEIN 5A"/>
    <property type="match status" value="1"/>
</dbReference>
<keyword evidence="4" id="KW-1185">Reference proteome</keyword>
<reference evidence="3 4" key="1">
    <citation type="submission" date="2021-03" db="EMBL/GenBank/DDBJ databases">
        <title>Genomic Encyclopedia of Type Strains, Phase IV (KMG-IV): sequencing the most valuable type-strain genomes for metagenomic binning, comparative biology and taxonomic classification.</title>
        <authorList>
            <person name="Goeker M."/>
        </authorList>
    </citation>
    <scope>NUCLEOTIDE SEQUENCE [LARGE SCALE GENOMIC DNA]</scope>
    <source>
        <strain evidence="3 4">DSM 28783</strain>
    </source>
</reference>
<evidence type="ECO:0000259" key="1">
    <source>
        <dbReference type="PROSITE" id="PS50234"/>
    </source>
</evidence>
<dbReference type="EMBL" id="JAGGLM010000002">
    <property type="protein sequence ID" value="MBP2032117.1"/>
    <property type="molecule type" value="Genomic_DNA"/>
</dbReference>
<dbReference type="SMART" id="SM00609">
    <property type="entry name" value="VIT"/>
    <property type="match status" value="1"/>
</dbReference>
<gene>
    <name evidence="3" type="ORF">J2Z42_000782</name>
</gene>
<dbReference type="Gene3D" id="3.40.50.410">
    <property type="entry name" value="von Willebrand factor, type A domain"/>
    <property type="match status" value="1"/>
</dbReference>
<dbReference type="PANTHER" id="PTHR45737">
    <property type="entry name" value="VON WILLEBRAND FACTOR A DOMAIN-CONTAINING PROTEIN 5A"/>
    <property type="match status" value="1"/>
</dbReference>
<dbReference type="Proteomes" id="UP001519307">
    <property type="component" value="Unassembled WGS sequence"/>
</dbReference>
<dbReference type="RefSeq" id="WP_209701033.1">
    <property type="nucleotide sequence ID" value="NZ_JAGGLM010000002.1"/>
</dbReference>
<comment type="caution">
    <text evidence="3">The sequence shown here is derived from an EMBL/GenBank/DDBJ whole genome shotgun (WGS) entry which is preliminary data.</text>
</comment>
<dbReference type="Pfam" id="PF08487">
    <property type="entry name" value="VIT"/>
    <property type="match status" value="1"/>
</dbReference>
<feature type="domain" description="VWFA" evidence="1">
    <location>
        <begin position="274"/>
        <end position="439"/>
    </location>
</feature>
<dbReference type="Pfam" id="PF13768">
    <property type="entry name" value="VWA_3"/>
    <property type="match status" value="1"/>
</dbReference>
<feature type="domain" description="VIT" evidence="2">
    <location>
        <begin position="2"/>
        <end position="130"/>
    </location>
</feature>
<dbReference type="PROSITE" id="PS50234">
    <property type="entry name" value="VWFA"/>
    <property type="match status" value="1"/>
</dbReference>
<dbReference type="SMART" id="SM00327">
    <property type="entry name" value="VWA"/>
    <property type="match status" value="1"/>
</dbReference>
<dbReference type="InterPro" id="IPR002035">
    <property type="entry name" value="VWF_A"/>
</dbReference>
<proteinExistence type="predicted"/>
<evidence type="ECO:0000313" key="3">
    <source>
        <dbReference type="EMBL" id="MBP2032117.1"/>
    </source>
</evidence>
<accession>A0ABS4KPZ3</accession>
<evidence type="ECO:0000259" key="2">
    <source>
        <dbReference type="PROSITE" id="PS51468"/>
    </source>
</evidence>
<name>A0ABS4KPZ3_9CLOT</name>
<dbReference type="PROSITE" id="PS51468">
    <property type="entry name" value="VIT"/>
    <property type="match status" value="1"/>
</dbReference>
<dbReference type="SUPFAM" id="SSF53300">
    <property type="entry name" value="vWA-like"/>
    <property type="match status" value="1"/>
</dbReference>
<protein>
    <submittedName>
        <fullName evidence="3">Ca-activated chloride channel family protein</fullName>
    </submittedName>
</protein>
<sequence>MRTPYKKLNKENYGEILLKKVSVNGNLCAGYGEIFITQLYQNIGRDDIEGAYVFPIPDTAVISGFEAEIGGRTLKASVEDKFKANKIYENAEEVGDSTFSLEELSPHFFRISIGKIISGETVKIKFSYIDELDYEDNVFKLTIPAVSEPKILKNTSRMNLIKDKIIGAAVRKKYKNDDFEFKANIIVESLDNLSFKSPNHDIKIEREGDTVARISLNEGYELIDRDFVLYMEEKEHLEADGMIYEYKKDDIKNGIVYMRIIPKLDSFEIDKVRSYVFLIDISYTMEGEKFEQAKDALQLCLRNLSEGDSFDIIAMGDTLINFSNGNMVKFNADSLRQSSEWIDRLEIQSDADIFSGIRYSLEKEEGENTILIFTDDQVDEEEEILSYVKENIGNNRIFTFGVGDFANNYFLNKLAHESLGKAEFIDKNERIEDVVLRQFTRIQNPQVKDININWGKLKVNSTYPRTIEYMYDREIFSIFASVTGDVEGKVVLNGYVNGEQYVKEIDMDNFSTEENASLLRKVWARKRIKSIETGMKMERGEKRESMRRKVIEISKDNGLISPETTFILMEVREEPVLGIQLKNIIPIKVNEKTLGEKLDSKSKTGFYYRTFQNDVYNNSNNSYLNKKYPRERLLRIIAKNQFADGSFVDYEDSSIEDKIETTAMVILSFLMGKENIDIYLNQLNKAAVFLCKNYNSIDFNLKFDIVKLTILSLSKIKKKKIIKDKYIGDVEKAMNHICDIMGSKDNTKNVLKSLTDNSFNKNVAQLFNLSEDGKYINEKIVIDDERNSIFNMAKLSVLMTFNN</sequence>
<organism evidence="3 4">
    <name type="scientific">Clostridium algifaecis</name>
    <dbReference type="NCBI Taxonomy" id="1472040"/>
    <lineage>
        <taxon>Bacteria</taxon>
        <taxon>Bacillati</taxon>
        <taxon>Bacillota</taxon>
        <taxon>Clostridia</taxon>
        <taxon>Eubacteriales</taxon>
        <taxon>Clostridiaceae</taxon>
        <taxon>Clostridium</taxon>
    </lineage>
</organism>
<evidence type="ECO:0000313" key="4">
    <source>
        <dbReference type="Proteomes" id="UP001519307"/>
    </source>
</evidence>
<dbReference type="InterPro" id="IPR036465">
    <property type="entry name" value="vWFA_dom_sf"/>
</dbReference>
<dbReference type="InterPro" id="IPR013694">
    <property type="entry name" value="VIT"/>
</dbReference>